<protein>
    <submittedName>
        <fullName evidence="1">Uncharacterized protein</fullName>
    </submittedName>
</protein>
<accession>A0A543Q3Y7</accession>
<gene>
    <name evidence="1" type="ORF">DLNHIDIE_00907</name>
</gene>
<comment type="caution">
    <text evidence="1">The sequence shown here is derived from an EMBL/GenBank/DDBJ whole genome shotgun (WGS) entry which is preliminary data.</text>
</comment>
<evidence type="ECO:0000313" key="1">
    <source>
        <dbReference type="EMBL" id="TQN51043.1"/>
    </source>
</evidence>
<reference evidence="1 2" key="1">
    <citation type="submission" date="2019-03" db="EMBL/GenBank/DDBJ databases">
        <title>New insights into Acidothiobacillus thiooxidans sulfur metabolism through coupled gene expression, solution geochemistry, microscopy and spectroscopy analyses.</title>
        <authorList>
            <person name="Camacho D."/>
            <person name="Frazao R."/>
            <person name="Fouillen A."/>
            <person name="Nanci A."/>
            <person name="Lang B.F."/>
            <person name="Apte S.C."/>
            <person name="Baron C."/>
            <person name="Warren L.A."/>
        </authorList>
    </citation>
    <scope>NUCLEOTIDE SEQUENCE [LARGE SCALE GENOMIC DNA]</scope>
    <source>
        <strain evidence="1 2">ATCC 19377</strain>
    </source>
</reference>
<sequence length="115" mass="13163">MPFQEVSTCGKNPTSFAYKGDVRNGVLIRHSQVSYEVTHKVFEDLLAHFAGMTVPGGFSMTTPILGGIGEYLSQQRIQPINATTWIIYLRDPSVRKAYHLFLKWKCYYGSFLEFY</sequence>
<evidence type="ECO:0000313" key="2">
    <source>
        <dbReference type="Proteomes" id="UP000315403"/>
    </source>
</evidence>
<dbReference type="EMBL" id="SZUV01000001">
    <property type="protein sequence ID" value="TQN51043.1"/>
    <property type="molecule type" value="Genomic_DNA"/>
</dbReference>
<organism evidence="1 2">
    <name type="scientific">Acidithiobacillus thiooxidans ATCC 19377</name>
    <dbReference type="NCBI Taxonomy" id="637390"/>
    <lineage>
        <taxon>Bacteria</taxon>
        <taxon>Pseudomonadati</taxon>
        <taxon>Pseudomonadota</taxon>
        <taxon>Acidithiobacillia</taxon>
        <taxon>Acidithiobacillales</taxon>
        <taxon>Acidithiobacillaceae</taxon>
        <taxon>Acidithiobacillus</taxon>
    </lineage>
</organism>
<name>A0A543Q3Y7_ACITH</name>
<proteinExistence type="predicted"/>
<dbReference type="Proteomes" id="UP000315403">
    <property type="component" value="Unassembled WGS sequence"/>
</dbReference>
<dbReference type="AlphaFoldDB" id="A0A543Q3Y7"/>